<protein>
    <submittedName>
        <fullName evidence="1">Uncharacterized protein</fullName>
    </submittedName>
</protein>
<evidence type="ECO:0000313" key="2">
    <source>
        <dbReference type="Proteomes" id="UP000486903"/>
    </source>
</evidence>
<evidence type="ECO:0000313" key="1">
    <source>
        <dbReference type="EMBL" id="NFV27500.1"/>
    </source>
</evidence>
<accession>A0A6B4JJ92</accession>
<organism evidence="1 2">
    <name type="scientific">Clostridium botulinum</name>
    <dbReference type="NCBI Taxonomy" id="1491"/>
    <lineage>
        <taxon>Bacteria</taxon>
        <taxon>Bacillati</taxon>
        <taxon>Bacillota</taxon>
        <taxon>Clostridia</taxon>
        <taxon>Eubacteriales</taxon>
        <taxon>Clostridiaceae</taxon>
        <taxon>Clostridium</taxon>
    </lineage>
</organism>
<proteinExistence type="predicted"/>
<comment type="caution">
    <text evidence="1">The sequence shown here is derived from an EMBL/GenBank/DDBJ whole genome shotgun (WGS) entry which is preliminary data.</text>
</comment>
<gene>
    <name evidence="1" type="ORF">FDG31_15300</name>
</gene>
<dbReference type="AlphaFoldDB" id="A0A6B4JJ92"/>
<dbReference type="Proteomes" id="UP000486903">
    <property type="component" value="Unassembled WGS sequence"/>
</dbReference>
<reference evidence="1 2" key="1">
    <citation type="submission" date="2019-04" db="EMBL/GenBank/DDBJ databases">
        <title>Genome sequencing of Clostridium botulinum Groups I-IV and Clostridium butyricum.</title>
        <authorList>
            <person name="Brunt J."/>
            <person name="Van Vliet A.H.M."/>
            <person name="Stringer S.C."/>
            <person name="Carter A.T."/>
            <person name="Peck M.W."/>
        </authorList>
    </citation>
    <scope>NUCLEOTIDE SEQUENCE [LARGE SCALE GENOMIC DNA]</scope>
    <source>
        <strain evidence="1 2">BL81</strain>
    </source>
</reference>
<name>A0A6B4JJ92_CLOBO</name>
<sequence>MSMQTLGVIIILMGAVDILLANIFPDKNNVYLYKLYYSILGVVIIILGVILELSIISGEVLIILAGILLVVSKVIEYKLFKLK</sequence>
<dbReference type="EMBL" id="SXFB01000016">
    <property type="protein sequence ID" value="NFV27500.1"/>
    <property type="molecule type" value="Genomic_DNA"/>
</dbReference>